<evidence type="ECO:0000313" key="1">
    <source>
        <dbReference type="EMBL" id="KAH7946343.1"/>
    </source>
</evidence>
<evidence type="ECO:0000313" key="2">
    <source>
        <dbReference type="Proteomes" id="UP000821865"/>
    </source>
</evidence>
<comment type="caution">
    <text evidence="1">The sequence shown here is derived from an EMBL/GenBank/DDBJ whole genome shotgun (WGS) entry which is preliminary data.</text>
</comment>
<organism evidence="1 2">
    <name type="scientific">Dermacentor silvarum</name>
    <name type="common">Tick</name>
    <dbReference type="NCBI Taxonomy" id="543639"/>
    <lineage>
        <taxon>Eukaryota</taxon>
        <taxon>Metazoa</taxon>
        <taxon>Ecdysozoa</taxon>
        <taxon>Arthropoda</taxon>
        <taxon>Chelicerata</taxon>
        <taxon>Arachnida</taxon>
        <taxon>Acari</taxon>
        <taxon>Parasitiformes</taxon>
        <taxon>Ixodida</taxon>
        <taxon>Ixodoidea</taxon>
        <taxon>Ixodidae</taxon>
        <taxon>Rhipicephalinae</taxon>
        <taxon>Dermacentor</taxon>
    </lineage>
</organism>
<name>A0ACB8CN73_DERSI</name>
<gene>
    <name evidence="1" type="ORF">HPB49_023404</name>
</gene>
<proteinExistence type="predicted"/>
<dbReference type="EMBL" id="CM023475">
    <property type="protein sequence ID" value="KAH7946343.1"/>
    <property type="molecule type" value="Genomic_DNA"/>
</dbReference>
<dbReference type="Proteomes" id="UP000821865">
    <property type="component" value="Chromosome 6"/>
</dbReference>
<protein>
    <submittedName>
        <fullName evidence="1">Uncharacterized protein</fullName>
    </submittedName>
</protein>
<accession>A0ACB8CN73</accession>
<reference evidence="1" key="1">
    <citation type="submission" date="2020-05" db="EMBL/GenBank/DDBJ databases">
        <title>Large-scale comparative analyses of tick genomes elucidate their genetic diversity and vector capacities.</title>
        <authorList>
            <person name="Jia N."/>
            <person name="Wang J."/>
            <person name="Shi W."/>
            <person name="Du L."/>
            <person name="Sun Y."/>
            <person name="Zhan W."/>
            <person name="Jiang J."/>
            <person name="Wang Q."/>
            <person name="Zhang B."/>
            <person name="Ji P."/>
            <person name="Sakyi L.B."/>
            <person name="Cui X."/>
            <person name="Yuan T."/>
            <person name="Jiang B."/>
            <person name="Yang W."/>
            <person name="Lam T.T.-Y."/>
            <person name="Chang Q."/>
            <person name="Ding S."/>
            <person name="Wang X."/>
            <person name="Zhu J."/>
            <person name="Ruan X."/>
            <person name="Zhao L."/>
            <person name="Wei J."/>
            <person name="Que T."/>
            <person name="Du C."/>
            <person name="Cheng J."/>
            <person name="Dai P."/>
            <person name="Han X."/>
            <person name="Huang E."/>
            <person name="Gao Y."/>
            <person name="Liu J."/>
            <person name="Shao H."/>
            <person name="Ye R."/>
            <person name="Li L."/>
            <person name="Wei W."/>
            <person name="Wang X."/>
            <person name="Wang C."/>
            <person name="Yang T."/>
            <person name="Huo Q."/>
            <person name="Li W."/>
            <person name="Guo W."/>
            <person name="Chen H."/>
            <person name="Zhou L."/>
            <person name="Ni X."/>
            <person name="Tian J."/>
            <person name="Zhou Y."/>
            <person name="Sheng Y."/>
            <person name="Liu T."/>
            <person name="Pan Y."/>
            <person name="Xia L."/>
            <person name="Li J."/>
            <person name="Zhao F."/>
            <person name="Cao W."/>
        </authorList>
    </citation>
    <scope>NUCLEOTIDE SEQUENCE</scope>
    <source>
        <strain evidence="1">Dsil-2018</strain>
    </source>
</reference>
<sequence>MKEMVEAFAQFIRNDKLEIPSAGLEWPAYTAEHRQLIVLKPRNYSIMQTSKTEICDLWKRTVVASDKARSAVGLAVAVSRYKEKARRLQRRKHATIPRSTTTKKAGELDASEEEAARSEAFDISIVYDIAMGTVHFS</sequence>
<keyword evidence="2" id="KW-1185">Reference proteome</keyword>